<organism evidence="4 5">
    <name type="scientific">Pedobacter montanisoli</name>
    <dbReference type="NCBI Taxonomy" id="2923277"/>
    <lineage>
        <taxon>Bacteria</taxon>
        <taxon>Pseudomonadati</taxon>
        <taxon>Bacteroidota</taxon>
        <taxon>Sphingobacteriia</taxon>
        <taxon>Sphingobacteriales</taxon>
        <taxon>Sphingobacteriaceae</taxon>
        <taxon>Pedobacter</taxon>
    </lineage>
</organism>
<feature type="signal peptide" evidence="3">
    <location>
        <begin position="1"/>
        <end position="19"/>
    </location>
</feature>
<dbReference type="Gene3D" id="3.50.80.20">
    <property type="entry name" value="D-Ala-D-Ala carboxypeptidase C, peptidase S13"/>
    <property type="match status" value="1"/>
</dbReference>
<accession>A0ABS9ZRG0</accession>
<evidence type="ECO:0000313" key="5">
    <source>
        <dbReference type="Proteomes" id="UP001165460"/>
    </source>
</evidence>
<comment type="similarity">
    <text evidence="1">Belongs to the peptidase S13 family.</text>
</comment>
<dbReference type="PANTHER" id="PTHR30023:SF0">
    <property type="entry name" value="PENICILLIN-SENSITIVE CARBOXYPEPTIDASE A"/>
    <property type="match status" value="1"/>
</dbReference>
<protein>
    <submittedName>
        <fullName evidence="4">D-alanyl-D-alanine carboxypeptidase/D-alanyl-D-alanine-endopeptidase</fullName>
        <ecNumber evidence="4">3.4.16.4</ecNumber>
    </submittedName>
</protein>
<dbReference type="RefSeq" id="WP_243357540.1">
    <property type="nucleotide sequence ID" value="NZ_JALGBH010000001.1"/>
</dbReference>
<dbReference type="Pfam" id="PF02113">
    <property type="entry name" value="Peptidase_S13"/>
    <property type="match status" value="1"/>
</dbReference>
<name>A0ABS9ZRG0_9SPHI</name>
<dbReference type="EMBL" id="JALGBH010000001">
    <property type="protein sequence ID" value="MCJ0741176.1"/>
    <property type="molecule type" value="Genomic_DNA"/>
</dbReference>
<dbReference type="SUPFAM" id="SSF56601">
    <property type="entry name" value="beta-lactamase/transpeptidase-like"/>
    <property type="match status" value="1"/>
</dbReference>
<dbReference type="Gene3D" id="3.40.710.10">
    <property type="entry name" value="DD-peptidase/beta-lactamase superfamily"/>
    <property type="match status" value="1"/>
</dbReference>
<dbReference type="GO" id="GO:0009002">
    <property type="term" value="F:serine-type D-Ala-D-Ala carboxypeptidase activity"/>
    <property type="evidence" value="ECO:0007669"/>
    <property type="project" value="UniProtKB-EC"/>
</dbReference>
<evidence type="ECO:0000256" key="2">
    <source>
        <dbReference type="ARBA" id="ARBA00022801"/>
    </source>
</evidence>
<dbReference type="NCBIfam" id="TIGR00666">
    <property type="entry name" value="PBP4"/>
    <property type="match status" value="1"/>
</dbReference>
<evidence type="ECO:0000256" key="3">
    <source>
        <dbReference type="SAM" id="SignalP"/>
    </source>
</evidence>
<dbReference type="InterPro" id="IPR000667">
    <property type="entry name" value="Peptidase_S13"/>
</dbReference>
<evidence type="ECO:0000256" key="1">
    <source>
        <dbReference type="ARBA" id="ARBA00006096"/>
    </source>
</evidence>
<sequence>MKSLKLFFLFIAICQISFAQSVAQKLEAAFKNFENDEQNKYATSSLCVLDANTGKIIYAKNENTGLATASTLKTITSATAFYLLGKDFKYETTLSYTGVIDHNGTLKGNIIIKGSGDPTLGSWRYEQTKENNILNQWVSAIRNAGIKKIDGSVIADDSAFGTQTMPEGWTWQDMGNYYGAGGGSICWRENQFDVNLNPGKNVGEDVGINSVSPVMPYLTLVNELKTGNRGSGDNAYGFLPPYTNVAYMRGTWGLDISKKGISLALPDGAFDAAYRLQDTLSRLGINVVEQAATSRLLSLAKKTLDTTNKHQLHSYLSPSLSEIVYWFNKKSINLYGEQLLKTIAYQQNKPGTTRSGANTLINFWGSKGIDKKALNIIDGSGLSPGDRVTTFAMASILFQVQKENWFGDYYNSLPEYNGMKIKSGNISDVTAYAGYHTDKKGNKYIVVINVNNYYGSGISRKLFNVLDVLK</sequence>
<keyword evidence="4" id="KW-0121">Carboxypeptidase</keyword>
<keyword evidence="5" id="KW-1185">Reference proteome</keyword>
<keyword evidence="3" id="KW-0732">Signal</keyword>
<reference evidence="4" key="1">
    <citation type="submission" date="2022-03" db="EMBL/GenBank/DDBJ databases">
        <authorList>
            <person name="Woo C.Y."/>
        </authorList>
    </citation>
    <scope>NUCLEOTIDE SEQUENCE</scope>
    <source>
        <strain evidence="4">CYS-01</strain>
    </source>
</reference>
<comment type="caution">
    <text evidence="4">The sequence shown here is derived from an EMBL/GenBank/DDBJ whole genome shotgun (WGS) entry which is preliminary data.</text>
</comment>
<dbReference type="Proteomes" id="UP001165460">
    <property type="component" value="Unassembled WGS sequence"/>
</dbReference>
<gene>
    <name evidence="4" type="primary">dacB</name>
    <name evidence="4" type="ORF">MMF97_00545</name>
</gene>
<dbReference type="PANTHER" id="PTHR30023">
    <property type="entry name" value="D-ALANYL-D-ALANINE CARBOXYPEPTIDASE"/>
    <property type="match status" value="1"/>
</dbReference>
<dbReference type="EC" id="3.4.16.4" evidence="4"/>
<dbReference type="InterPro" id="IPR012338">
    <property type="entry name" value="Beta-lactam/transpept-like"/>
</dbReference>
<dbReference type="PRINTS" id="PR00922">
    <property type="entry name" value="DADACBPTASE3"/>
</dbReference>
<proteinExistence type="inferred from homology"/>
<keyword evidence="4" id="KW-0645">Protease</keyword>
<evidence type="ECO:0000313" key="4">
    <source>
        <dbReference type="EMBL" id="MCJ0741176.1"/>
    </source>
</evidence>
<feature type="chain" id="PRO_5045523379" evidence="3">
    <location>
        <begin position="20"/>
        <end position="470"/>
    </location>
</feature>
<keyword evidence="2 4" id="KW-0378">Hydrolase</keyword>